<reference evidence="2" key="2">
    <citation type="submission" date="2025-09" db="UniProtKB">
        <authorList>
            <consortium name="Ensembl"/>
        </authorList>
    </citation>
    <scope>IDENTIFICATION</scope>
</reference>
<dbReference type="InterPro" id="IPR011989">
    <property type="entry name" value="ARM-like"/>
</dbReference>
<dbReference type="Gene3D" id="1.25.10.10">
    <property type="entry name" value="Leucine-rich Repeat Variant"/>
    <property type="match status" value="1"/>
</dbReference>
<accession>A0A8C4Q9H0</accession>
<dbReference type="PANTHER" id="PTHR15434:SF2">
    <property type="entry name" value="HEAT SHOCK FACTOR 2-BINDING PROTEIN"/>
    <property type="match status" value="1"/>
</dbReference>
<feature type="coiled-coil region" evidence="1">
    <location>
        <begin position="42"/>
        <end position="72"/>
    </location>
</feature>
<dbReference type="InterPro" id="IPR016024">
    <property type="entry name" value="ARM-type_fold"/>
</dbReference>
<name>A0A8C4Q9H0_EPTBU</name>
<dbReference type="GeneTree" id="ENSGT00390000008490"/>
<evidence type="ECO:0000313" key="2">
    <source>
        <dbReference type="Ensembl" id="ENSEBUP00000012007.1"/>
    </source>
</evidence>
<keyword evidence="3" id="KW-1185">Reference proteome</keyword>
<evidence type="ECO:0000256" key="1">
    <source>
        <dbReference type="SAM" id="Coils"/>
    </source>
</evidence>
<dbReference type="GO" id="GO:0005829">
    <property type="term" value="C:cytosol"/>
    <property type="evidence" value="ECO:0007669"/>
    <property type="project" value="TreeGrafter"/>
</dbReference>
<keyword evidence="1" id="KW-0175">Coiled coil</keyword>
<dbReference type="OMA" id="CTEMGAT"/>
<sequence>MADVQCETHVLVSSSELKGMVSEITNLKNQVPKVLAEVFDKASKVESLEKALESKCKEMEKLKVECQHLTAKVEVWMVECEKEKEDKLILRKKVAETRQHLAHQAEYCTAFGAAACTLLWRVSRSEDTVQTILNGAKVEEFFTLTSQTLDSFMKSMIEEGKRKNIDEEENQFVLAMAGTITNVAAASCGREYLASTSAGKIVLDVFLQLLMQMGVGQCIKLKTLILMALYNVTINCNGLKYIAEKNGVANLLCWLLQNESEADLRCQVLRLIQSLVVEPDTSNKLTADVKSLLCDGFLESLTTDRNADVREVAMEIRDDLKALQCDI</sequence>
<reference evidence="2" key="1">
    <citation type="submission" date="2025-08" db="UniProtKB">
        <authorList>
            <consortium name="Ensembl"/>
        </authorList>
    </citation>
    <scope>IDENTIFICATION</scope>
</reference>
<dbReference type="AlphaFoldDB" id="A0A8C4Q9H0"/>
<dbReference type="Proteomes" id="UP000694388">
    <property type="component" value="Unplaced"/>
</dbReference>
<dbReference type="PANTHER" id="PTHR15434">
    <property type="entry name" value="HEAT SHOCK FACTOR 2-BINDING PROTEIN"/>
    <property type="match status" value="1"/>
</dbReference>
<organism evidence="2 3">
    <name type="scientific">Eptatretus burgeri</name>
    <name type="common">Inshore hagfish</name>
    <dbReference type="NCBI Taxonomy" id="7764"/>
    <lineage>
        <taxon>Eukaryota</taxon>
        <taxon>Metazoa</taxon>
        <taxon>Chordata</taxon>
        <taxon>Craniata</taxon>
        <taxon>Vertebrata</taxon>
        <taxon>Cyclostomata</taxon>
        <taxon>Myxini</taxon>
        <taxon>Myxiniformes</taxon>
        <taxon>Myxinidae</taxon>
        <taxon>Eptatretinae</taxon>
        <taxon>Eptatretus</taxon>
    </lineage>
</organism>
<evidence type="ECO:0000313" key="3">
    <source>
        <dbReference type="Proteomes" id="UP000694388"/>
    </source>
</evidence>
<protein>
    <submittedName>
        <fullName evidence="2">Heat shock transcription factor 2 binding protein</fullName>
    </submittedName>
</protein>
<dbReference type="SUPFAM" id="SSF48371">
    <property type="entry name" value="ARM repeat"/>
    <property type="match status" value="1"/>
</dbReference>
<dbReference type="Ensembl" id="ENSEBUT00000012583.1">
    <property type="protein sequence ID" value="ENSEBUP00000012007.1"/>
    <property type="gene ID" value="ENSEBUG00000007663.1"/>
</dbReference>
<dbReference type="InterPro" id="IPR039584">
    <property type="entry name" value="HSF2BP"/>
</dbReference>
<proteinExistence type="predicted"/>